<keyword evidence="4" id="KW-1185">Reference proteome</keyword>
<dbReference type="OMA" id="WYKPQVS"/>
<dbReference type="GO" id="GO:0003723">
    <property type="term" value="F:RNA binding"/>
    <property type="evidence" value="ECO:0007669"/>
    <property type="project" value="InterPro"/>
</dbReference>
<evidence type="ECO:0000313" key="4">
    <source>
        <dbReference type="Proteomes" id="UP000036987"/>
    </source>
</evidence>
<proteinExistence type="predicted"/>
<dbReference type="GO" id="GO:0000373">
    <property type="term" value="P:Group II intron splicing"/>
    <property type="evidence" value="ECO:0007669"/>
    <property type="project" value="InterPro"/>
</dbReference>
<dbReference type="Pfam" id="PF13041">
    <property type="entry name" value="PPR_2"/>
    <property type="match status" value="1"/>
</dbReference>
<dbReference type="PANTHER" id="PTHR47594">
    <property type="entry name" value="PPR CONTAINING PLANT-LIKE PROTEIN"/>
    <property type="match status" value="1"/>
</dbReference>
<dbReference type="EMBL" id="LFYR01000643">
    <property type="protein sequence ID" value="KMZ72174.1"/>
    <property type="molecule type" value="Genomic_DNA"/>
</dbReference>
<sequence>MSLLLPSIPWTTKIPTLMSEKLTMKAGTVTMRDRSKNRKPLQKGRNLSIEAIQAIQALKRVSKASIIHDDVSRGGGGERESLETVFRSKIRRLVKFDMMAVLKELQNQNEPYLALKVFREIREEHWYNPQFSVYSDMIRVLASSTLLKEAEQVFVNLQSEKKTFKSDINGFNDLLTTLIEFGFLESAMDCFHRMQDWGLEPDKTTFRILIKEFEAKGKVNFSSVVKKKAIECYGGGLEFLVEEEEKLAQIQFF</sequence>
<dbReference type="InterPro" id="IPR002885">
    <property type="entry name" value="PPR_rpt"/>
</dbReference>
<dbReference type="NCBIfam" id="TIGR00756">
    <property type="entry name" value="PPR"/>
    <property type="match status" value="1"/>
</dbReference>
<gene>
    <name evidence="3" type="ORF">ZOSMA_16G01450</name>
</gene>
<dbReference type="Gene3D" id="1.25.40.10">
    <property type="entry name" value="Tetratricopeptide repeat domain"/>
    <property type="match status" value="1"/>
</dbReference>
<dbReference type="Proteomes" id="UP000036987">
    <property type="component" value="Unassembled WGS sequence"/>
</dbReference>
<keyword evidence="1" id="KW-0677">Repeat</keyword>
<dbReference type="AlphaFoldDB" id="A0A0K9PTA0"/>
<evidence type="ECO:0000256" key="1">
    <source>
        <dbReference type="ARBA" id="ARBA00022737"/>
    </source>
</evidence>
<dbReference type="OrthoDB" id="662260at2759"/>
<accession>A0A0K9PTA0</accession>
<dbReference type="InterPro" id="IPR044190">
    <property type="entry name" value="THA8-like"/>
</dbReference>
<feature type="repeat" description="PPR" evidence="2">
    <location>
        <begin position="167"/>
        <end position="201"/>
    </location>
</feature>
<organism evidence="3 4">
    <name type="scientific">Zostera marina</name>
    <name type="common">Eelgrass</name>
    <dbReference type="NCBI Taxonomy" id="29655"/>
    <lineage>
        <taxon>Eukaryota</taxon>
        <taxon>Viridiplantae</taxon>
        <taxon>Streptophyta</taxon>
        <taxon>Embryophyta</taxon>
        <taxon>Tracheophyta</taxon>
        <taxon>Spermatophyta</taxon>
        <taxon>Magnoliopsida</taxon>
        <taxon>Liliopsida</taxon>
        <taxon>Zosteraceae</taxon>
        <taxon>Zostera</taxon>
    </lineage>
</organism>
<evidence type="ECO:0000256" key="2">
    <source>
        <dbReference type="PROSITE-ProRule" id="PRU00708"/>
    </source>
</evidence>
<comment type="caution">
    <text evidence="3">The sequence shown here is derived from an EMBL/GenBank/DDBJ whole genome shotgun (WGS) entry which is preliminary data.</text>
</comment>
<reference evidence="4" key="1">
    <citation type="journal article" date="2016" name="Nature">
        <title>The genome of the seagrass Zostera marina reveals angiosperm adaptation to the sea.</title>
        <authorList>
            <person name="Olsen J.L."/>
            <person name="Rouze P."/>
            <person name="Verhelst B."/>
            <person name="Lin Y.-C."/>
            <person name="Bayer T."/>
            <person name="Collen J."/>
            <person name="Dattolo E."/>
            <person name="De Paoli E."/>
            <person name="Dittami S."/>
            <person name="Maumus F."/>
            <person name="Michel G."/>
            <person name="Kersting A."/>
            <person name="Lauritano C."/>
            <person name="Lohaus R."/>
            <person name="Toepel M."/>
            <person name="Tonon T."/>
            <person name="Vanneste K."/>
            <person name="Amirebrahimi M."/>
            <person name="Brakel J."/>
            <person name="Bostroem C."/>
            <person name="Chovatia M."/>
            <person name="Grimwood J."/>
            <person name="Jenkins J.W."/>
            <person name="Jueterbock A."/>
            <person name="Mraz A."/>
            <person name="Stam W.T."/>
            <person name="Tice H."/>
            <person name="Bornberg-Bauer E."/>
            <person name="Green P.J."/>
            <person name="Pearson G.A."/>
            <person name="Procaccini G."/>
            <person name="Duarte C.M."/>
            <person name="Schmutz J."/>
            <person name="Reusch T.B.H."/>
            <person name="Van de Peer Y."/>
        </authorList>
    </citation>
    <scope>NUCLEOTIDE SEQUENCE [LARGE SCALE GENOMIC DNA]</scope>
    <source>
        <strain evidence="4">cv. Finnish</strain>
    </source>
</reference>
<dbReference type="GO" id="GO:0009658">
    <property type="term" value="P:chloroplast organization"/>
    <property type="evidence" value="ECO:0007669"/>
    <property type="project" value="InterPro"/>
</dbReference>
<dbReference type="InterPro" id="IPR011990">
    <property type="entry name" value="TPR-like_helical_dom_sf"/>
</dbReference>
<name>A0A0K9PTA0_ZOSMR</name>
<dbReference type="PANTHER" id="PTHR47594:SF4">
    <property type="entry name" value="OS04G0475500 PROTEIN"/>
    <property type="match status" value="1"/>
</dbReference>
<protein>
    <submittedName>
        <fullName evidence="3">Pentatricopeptide repeat-containing protein</fullName>
    </submittedName>
</protein>
<dbReference type="PROSITE" id="PS51375">
    <property type="entry name" value="PPR"/>
    <property type="match status" value="1"/>
</dbReference>
<evidence type="ECO:0000313" key="3">
    <source>
        <dbReference type="EMBL" id="KMZ72174.1"/>
    </source>
</evidence>